<accession>A0A7C5DHF7</accession>
<evidence type="ECO:0000256" key="5">
    <source>
        <dbReference type="ARBA" id="ARBA00022989"/>
    </source>
</evidence>
<evidence type="ECO:0000256" key="6">
    <source>
        <dbReference type="ARBA" id="ARBA00023136"/>
    </source>
</evidence>
<feature type="transmembrane region" description="Helical" evidence="9">
    <location>
        <begin position="84"/>
        <end position="102"/>
    </location>
</feature>
<sequence length="108" mass="11654">MPWLYLILAIVAEVSGTTSMKLSEGFTKPLPSAMIFVFYALSLTFLTLTLRTMPIGFAYAVWSALGTALITAIGVLWFGEGINAIKVVSLVLVIVGIAGLHFSQELMK</sequence>
<evidence type="ECO:0000256" key="7">
    <source>
        <dbReference type="ARBA" id="ARBA00038032"/>
    </source>
</evidence>
<keyword evidence="5 9" id="KW-1133">Transmembrane helix</keyword>
<keyword evidence="2" id="KW-0813">Transport</keyword>
<reference evidence="10" key="1">
    <citation type="journal article" date="2020" name="mSystems">
        <title>Genome- and Community-Level Interaction Insights into Carbon Utilization and Element Cycling Functions of Hydrothermarchaeota in Hydrothermal Sediment.</title>
        <authorList>
            <person name="Zhou Z."/>
            <person name="Liu Y."/>
            <person name="Xu W."/>
            <person name="Pan J."/>
            <person name="Luo Z.H."/>
            <person name="Li M."/>
        </authorList>
    </citation>
    <scope>NUCLEOTIDE SEQUENCE [LARGE SCALE GENOMIC DNA]</scope>
    <source>
        <strain evidence="10">HyVt-628</strain>
    </source>
</reference>
<evidence type="ECO:0000256" key="4">
    <source>
        <dbReference type="ARBA" id="ARBA00022692"/>
    </source>
</evidence>
<comment type="caution">
    <text evidence="10">The sequence shown here is derived from an EMBL/GenBank/DDBJ whole genome shotgun (WGS) entry which is preliminary data.</text>
</comment>
<dbReference type="SUPFAM" id="SSF103481">
    <property type="entry name" value="Multidrug resistance efflux transporter EmrE"/>
    <property type="match status" value="1"/>
</dbReference>
<comment type="subcellular location">
    <subcellularLocation>
        <location evidence="1 8">Cell membrane</location>
        <topology evidence="1 8">Multi-pass membrane protein</topology>
    </subcellularLocation>
</comment>
<dbReference type="Proteomes" id="UP000886059">
    <property type="component" value="Unassembled WGS sequence"/>
</dbReference>
<dbReference type="FunFam" id="1.10.3730.20:FF:000001">
    <property type="entry name" value="Quaternary ammonium compound resistance transporter SugE"/>
    <property type="match status" value="1"/>
</dbReference>
<organism evidence="10">
    <name type="scientific">Chlorobaculum parvum</name>
    <dbReference type="NCBI Taxonomy" id="274539"/>
    <lineage>
        <taxon>Bacteria</taxon>
        <taxon>Pseudomonadati</taxon>
        <taxon>Chlorobiota</taxon>
        <taxon>Chlorobiia</taxon>
        <taxon>Chlorobiales</taxon>
        <taxon>Chlorobiaceae</taxon>
        <taxon>Chlorobaculum</taxon>
    </lineage>
</organism>
<dbReference type="AlphaFoldDB" id="A0A7C5DHF7"/>
<dbReference type="GO" id="GO:0022857">
    <property type="term" value="F:transmembrane transporter activity"/>
    <property type="evidence" value="ECO:0007669"/>
    <property type="project" value="InterPro"/>
</dbReference>
<dbReference type="Gene3D" id="1.10.3730.20">
    <property type="match status" value="1"/>
</dbReference>
<evidence type="ECO:0000256" key="8">
    <source>
        <dbReference type="RuleBase" id="RU003942"/>
    </source>
</evidence>
<dbReference type="GO" id="GO:1990961">
    <property type="term" value="P:xenobiotic detoxification by transmembrane export across the plasma membrane"/>
    <property type="evidence" value="ECO:0007669"/>
    <property type="project" value="UniProtKB-ARBA"/>
</dbReference>
<keyword evidence="6 9" id="KW-0472">Membrane</keyword>
<feature type="transmembrane region" description="Helical" evidence="9">
    <location>
        <begin position="57"/>
        <end position="78"/>
    </location>
</feature>
<gene>
    <name evidence="10" type="ORF">ENL01_00020</name>
</gene>
<dbReference type="InterPro" id="IPR045324">
    <property type="entry name" value="Small_multidrug_res"/>
</dbReference>
<dbReference type="PANTHER" id="PTHR30561">
    <property type="entry name" value="SMR FAMILY PROTON-DEPENDENT DRUG EFFLUX TRANSPORTER SUGE"/>
    <property type="match status" value="1"/>
</dbReference>
<keyword evidence="3" id="KW-1003">Cell membrane</keyword>
<dbReference type="PANTHER" id="PTHR30561:SF1">
    <property type="entry name" value="MULTIDRUG TRANSPORTER EMRE"/>
    <property type="match status" value="1"/>
</dbReference>
<comment type="similarity">
    <text evidence="7 8">Belongs to the drug/metabolite transporter (DMT) superfamily. Small multidrug resistance (SMR) (TC 2.A.7.1) family.</text>
</comment>
<dbReference type="EMBL" id="DRSK01000002">
    <property type="protein sequence ID" value="HHE07327.1"/>
    <property type="molecule type" value="Genomic_DNA"/>
</dbReference>
<dbReference type="InterPro" id="IPR037185">
    <property type="entry name" value="EmrE-like"/>
</dbReference>
<dbReference type="GO" id="GO:0005886">
    <property type="term" value="C:plasma membrane"/>
    <property type="evidence" value="ECO:0007669"/>
    <property type="project" value="UniProtKB-SubCell"/>
</dbReference>
<protein>
    <submittedName>
        <fullName evidence="10">Multidrug efflux SMR transporter</fullName>
    </submittedName>
</protein>
<feature type="transmembrane region" description="Helical" evidence="9">
    <location>
        <begin position="32"/>
        <end position="50"/>
    </location>
</feature>
<dbReference type="Pfam" id="PF00893">
    <property type="entry name" value="Multi_Drug_Res"/>
    <property type="match status" value="1"/>
</dbReference>
<keyword evidence="4 8" id="KW-0812">Transmembrane</keyword>
<evidence type="ECO:0000313" key="10">
    <source>
        <dbReference type="EMBL" id="HHE07327.1"/>
    </source>
</evidence>
<evidence type="ECO:0000256" key="2">
    <source>
        <dbReference type="ARBA" id="ARBA00022448"/>
    </source>
</evidence>
<evidence type="ECO:0000256" key="3">
    <source>
        <dbReference type="ARBA" id="ARBA00022475"/>
    </source>
</evidence>
<dbReference type="InterPro" id="IPR000390">
    <property type="entry name" value="Small_drug/metabolite_transptr"/>
</dbReference>
<evidence type="ECO:0000256" key="9">
    <source>
        <dbReference type="SAM" id="Phobius"/>
    </source>
</evidence>
<name>A0A7C5DHF7_9CHLB</name>
<evidence type="ECO:0000256" key="1">
    <source>
        <dbReference type="ARBA" id="ARBA00004651"/>
    </source>
</evidence>
<proteinExistence type="inferred from homology"/>